<organism evidence="2">
    <name type="scientific">marine sediment metagenome</name>
    <dbReference type="NCBI Taxonomy" id="412755"/>
    <lineage>
        <taxon>unclassified sequences</taxon>
        <taxon>metagenomes</taxon>
        <taxon>ecological metagenomes</taxon>
    </lineage>
</organism>
<dbReference type="AlphaFoldDB" id="X1KR30"/>
<evidence type="ECO:0000259" key="1">
    <source>
        <dbReference type="Pfam" id="PF04014"/>
    </source>
</evidence>
<dbReference type="SUPFAM" id="SSF89447">
    <property type="entry name" value="AbrB/MazE/MraZ-like"/>
    <property type="match status" value="1"/>
</dbReference>
<dbReference type="InterPro" id="IPR037914">
    <property type="entry name" value="SpoVT-AbrB_sf"/>
</dbReference>
<protein>
    <recommendedName>
        <fullName evidence="1">SpoVT-AbrB domain-containing protein</fullName>
    </recommendedName>
</protein>
<feature type="domain" description="SpoVT-AbrB" evidence="1">
    <location>
        <begin position="8"/>
        <end position="45"/>
    </location>
</feature>
<sequence>EEISKPYKIDNRNRIVIPDAIMEKFNLQQGDHVVYELLDDTTVKLGFKYLSRETIRKISQVKVKR</sequence>
<dbReference type="EMBL" id="BARV01012889">
    <property type="protein sequence ID" value="GAI09148.1"/>
    <property type="molecule type" value="Genomic_DNA"/>
</dbReference>
<gene>
    <name evidence="2" type="ORF">S06H3_23630</name>
</gene>
<dbReference type="Gene3D" id="2.10.260.10">
    <property type="match status" value="1"/>
</dbReference>
<dbReference type="InterPro" id="IPR007159">
    <property type="entry name" value="SpoVT-AbrB_dom"/>
</dbReference>
<dbReference type="Pfam" id="PF04014">
    <property type="entry name" value="MazE_antitoxin"/>
    <property type="match status" value="1"/>
</dbReference>
<feature type="non-terminal residue" evidence="2">
    <location>
        <position position="1"/>
    </location>
</feature>
<proteinExistence type="predicted"/>
<name>X1KR30_9ZZZZ</name>
<evidence type="ECO:0000313" key="2">
    <source>
        <dbReference type="EMBL" id="GAI09148.1"/>
    </source>
</evidence>
<accession>X1KR30</accession>
<comment type="caution">
    <text evidence="2">The sequence shown here is derived from an EMBL/GenBank/DDBJ whole genome shotgun (WGS) entry which is preliminary data.</text>
</comment>
<dbReference type="GO" id="GO:0003677">
    <property type="term" value="F:DNA binding"/>
    <property type="evidence" value="ECO:0007669"/>
    <property type="project" value="InterPro"/>
</dbReference>
<reference evidence="2" key="1">
    <citation type="journal article" date="2014" name="Front. Microbiol.">
        <title>High frequency of phylogenetically diverse reductive dehalogenase-homologous genes in deep subseafloor sedimentary metagenomes.</title>
        <authorList>
            <person name="Kawai M."/>
            <person name="Futagami T."/>
            <person name="Toyoda A."/>
            <person name="Takaki Y."/>
            <person name="Nishi S."/>
            <person name="Hori S."/>
            <person name="Arai W."/>
            <person name="Tsubouchi T."/>
            <person name="Morono Y."/>
            <person name="Uchiyama I."/>
            <person name="Ito T."/>
            <person name="Fujiyama A."/>
            <person name="Inagaki F."/>
            <person name="Takami H."/>
        </authorList>
    </citation>
    <scope>NUCLEOTIDE SEQUENCE</scope>
    <source>
        <strain evidence="2">Expedition CK06-06</strain>
    </source>
</reference>